<name>A0AAI9ZI73_9PEZI</name>
<keyword evidence="2" id="KW-1185">Reference proteome</keyword>
<gene>
    <name evidence="1" type="ORF">BDP81DRAFT_436790</name>
</gene>
<dbReference type="Proteomes" id="UP001243989">
    <property type="component" value="Unassembled WGS sequence"/>
</dbReference>
<reference evidence="1" key="1">
    <citation type="submission" date="2021-06" db="EMBL/GenBank/DDBJ databases">
        <title>Comparative genomics, transcriptomics and evolutionary studies reveal genomic signatures of adaptation to plant cell wall in hemibiotrophic fungi.</title>
        <authorList>
            <consortium name="DOE Joint Genome Institute"/>
            <person name="Baroncelli R."/>
            <person name="Diaz J.F."/>
            <person name="Benocci T."/>
            <person name="Peng M."/>
            <person name="Battaglia E."/>
            <person name="Haridas S."/>
            <person name="Andreopoulos W."/>
            <person name="Labutti K."/>
            <person name="Pangilinan J."/>
            <person name="Floch G.L."/>
            <person name="Makela M.R."/>
            <person name="Henrissat B."/>
            <person name="Grigoriev I.V."/>
            <person name="Crouch J.A."/>
            <person name="De Vries R.P."/>
            <person name="Sukno S.A."/>
            <person name="Thon M.R."/>
        </authorList>
    </citation>
    <scope>NUCLEOTIDE SEQUENCE</scope>
    <source>
        <strain evidence="1">CBS 102054</strain>
    </source>
</reference>
<comment type="caution">
    <text evidence="1">The sequence shown here is derived from an EMBL/GenBank/DDBJ whole genome shotgun (WGS) entry which is preliminary data.</text>
</comment>
<sequence length="58" mass="6064">MGCMIRGNPCRGVIPSQKTKHMGLGMKLECCHLAGACEAGTFSLLERSGTRVGGLMPA</sequence>
<dbReference type="EMBL" id="JAHMHQ010000022">
    <property type="protein sequence ID" value="KAK1624941.1"/>
    <property type="molecule type" value="Genomic_DNA"/>
</dbReference>
<dbReference type="RefSeq" id="XP_060440936.1">
    <property type="nucleotide sequence ID" value="XM_060591168.1"/>
</dbReference>
<proteinExistence type="predicted"/>
<organism evidence="1 2">
    <name type="scientific">Colletotrichum phormii</name>
    <dbReference type="NCBI Taxonomy" id="359342"/>
    <lineage>
        <taxon>Eukaryota</taxon>
        <taxon>Fungi</taxon>
        <taxon>Dikarya</taxon>
        <taxon>Ascomycota</taxon>
        <taxon>Pezizomycotina</taxon>
        <taxon>Sordariomycetes</taxon>
        <taxon>Hypocreomycetidae</taxon>
        <taxon>Glomerellales</taxon>
        <taxon>Glomerellaceae</taxon>
        <taxon>Colletotrichum</taxon>
        <taxon>Colletotrichum acutatum species complex</taxon>
    </lineage>
</organism>
<dbReference type="AlphaFoldDB" id="A0AAI9ZI73"/>
<dbReference type="GeneID" id="85476030"/>
<evidence type="ECO:0000313" key="1">
    <source>
        <dbReference type="EMBL" id="KAK1624941.1"/>
    </source>
</evidence>
<protein>
    <submittedName>
        <fullName evidence="1">Uncharacterized protein</fullName>
    </submittedName>
</protein>
<accession>A0AAI9ZI73</accession>
<evidence type="ECO:0000313" key="2">
    <source>
        <dbReference type="Proteomes" id="UP001243989"/>
    </source>
</evidence>